<dbReference type="SUPFAM" id="SSF47031">
    <property type="entry name" value="Second domain of FERM"/>
    <property type="match status" value="1"/>
</dbReference>
<keyword evidence="5" id="KW-0378">Hydrolase</keyword>
<feature type="compositionally biased region" description="Low complexity" evidence="8">
    <location>
        <begin position="673"/>
        <end position="684"/>
    </location>
</feature>
<dbReference type="PROSITE" id="PS50055">
    <property type="entry name" value="TYR_PHOSPHATASE_PTP"/>
    <property type="match status" value="1"/>
</dbReference>
<dbReference type="Pfam" id="PF00373">
    <property type="entry name" value="FERM_M"/>
    <property type="match status" value="1"/>
</dbReference>
<feature type="region of interest" description="Disordered" evidence="8">
    <location>
        <begin position="920"/>
        <end position="946"/>
    </location>
</feature>
<organism evidence="13 14">
    <name type="scientific">Opisthorchis felineus</name>
    <dbReference type="NCBI Taxonomy" id="147828"/>
    <lineage>
        <taxon>Eukaryota</taxon>
        <taxon>Metazoa</taxon>
        <taxon>Spiralia</taxon>
        <taxon>Lophotrochozoa</taxon>
        <taxon>Platyhelminthes</taxon>
        <taxon>Trematoda</taxon>
        <taxon>Digenea</taxon>
        <taxon>Opisthorchiida</taxon>
        <taxon>Opisthorchiata</taxon>
        <taxon>Opisthorchiidae</taxon>
        <taxon>Opisthorchis</taxon>
    </lineage>
</organism>
<comment type="similarity">
    <text evidence="2">Belongs to the protein-tyrosine phosphatase family. Non-receptor class subfamily.</text>
</comment>
<feature type="compositionally biased region" description="Polar residues" evidence="8">
    <location>
        <begin position="484"/>
        <end position="493"/>
    </location>
</feature>
<feature type="domain" description="Tyrosine specific protein phosphatases" evidence="10">
    <location>
        <begin position="1203"/>
        <end position="1277"/>
    </location>
</feature>
<dbReference type="Pfam" id="PF00102">
    <property type="entry name" value="Y_phosphatase"/>
    <property type="match status" value="1"/>
</dbReference>
<evidence type="ECO:0000256" key="3">
    <source>
        <dbReference type="ARBA" id="ARBA00013064"/>
    </source>
</evidence>
<dbReference type="InterPro" id="IPR000242">
    <property type="entry name" value="PTP_cat"/>
</dbReference>
<feature type="compositionally biased region" description="Basic and acidic residues" evidence="8">
    <location>
        <begin position="767"/>
        <end position="779"/>
    </location>
</feature>
<dbReference type="Gene3D" id="3.10.20.90">
    <property type="entry name" value="Phosphatidylinositol 3-kinase Catalytic Subunit, Chain A, domain 1"/>
    <property type="match status" value="1"/>
</dbReference>
<keyword evidence="14" id="KW-1185">Reference proteome</keyword>
<evidence type="ECO:0000256" key="1">
    <source>
        <dbReference type="ARBA" id="ARBA00004245"/>
    </source>
</evidence>
<feature type="compositionally biased region" description="Polar residues" evidence="8">
    <location>
        <begin position="708"/>
        <end position="721"/>
    </location>
</feature>
<dbReference type="FunFam" id="1.20.80.10:FF:000014">
    <property type="entry name" value="Tyrosine-protein phosphatase non-receptor type"/>
    <property type="match status" value="1"/>
</dbReference>
<keyword evidence="4" id="KW-0963">Cytoplasm</keyword>
<feature type="compositionally biased region" description="Polar residues" evidence="8">
    <location>
        <begin position="610"/>
        <end position="619"/>
    </location>
</feature>
<dbReference type="InterPro" id="IPR035963">
    <property type="entry name" value="FERM_2"/>
</dbReference>
<keyword evidence="7" id="KW-0206">Cytoskeleton</keyword>
<feature type="compositionally biased region" description="Polar residues" evidence="8">
    <location>
        <begin position="434"/>
        <end position="456"/>
    </location>
</feature>
<feature type="compositionally biased region" description="Low complexity" evidence="8">
    <location>
        <begin position="732"/>
        <end position="749"/>
    </location>
</feature>
<comment type="caution">
    <text evidence="13">The sequence shown here is derived from an EMBL/GenBank/DDBJ whole genome shotgun (WGS) entry which is preliminary data.</text>
</comment>
<feature type="compositionally biased region" description="Low complexity" evidence="8">
    <location>
        <begin position="582"/>
        <end position="594"/>
    </location>
</feature>
<dbReference type="SMART" id="SM00194">
    <property type="entry name" value="PTPc"/>
    <property type="match status" value="1"/>
</dbReference>
<dbReference type="InterPro" id="IPR000299">
    <property type="entry name" value="FERM_domain"/>
</dbReference>
<dbReference type="OrthoDB" id="5854685at2759"/>
<evidence type="ECO:0000256" key="7">
    <source>
        <dbReference type="ARBA" id="ARBA00023212"/>
    </source>
</evidence>
<dbReference type="SMART" id="SM00404">
    <property type="entry name" value="PTPc_motif"/>
    <property type="match status" value="1"/>
</dbReference>
<feature type="compositionally biased region" description="Polar residues" evidence="8">
    <location>
        <begin position="466"/>
        <end position="475"/>
    </location>
</feature>
<dbReference type="SUPFAM" id="SSF50156">
    <property type="entry name" value="PDZ domain-like"/>
    <property type="match status" value="1"/>
</dbReference>
<feature type="compositionally biased region" description="Basic and acidic residues" evidence="8">
    <location>
        <begin position="648"/>
        <end position="660"/>
    </location>
</feature>
<dbReference type="InterPro" id="IPR001478">
    <property type="entry name" value="PDZ"/>
</dbReference>
<feature type="compositionally biased region" description="Basic and acidic residues" evidence="8">
    <location>
        <begin position="691"/>
        <end position="704"/>
    </location>
</feature>
<evidence type="ECO:0000256" key="5">
    <source>
        <dbReference type="ARBA" id="ARBA00022801"/>
    </source>
</evidence>
<dbReference type="SUPFAM" id="SSF52799">
    <property type="entry name" value="(Phosphotyrosine protein) phosphatases II"/>
    <property type="match status" value="1"/>
</dbReference>
<dbReference type="SUPFAM" id="SSF50729">
    <property type="entry name" value="PH domain-like"/>
    <property type="match status" value="1"/>
</dbReference>
<evidence type="ECO:0000256" key="6">
    <source>
        <dbReference type="ARBA" id="ARBA00022912"/>
    </source>
</evidence>
<dbReference type="Gene3D" id="3.90.190.10">
    <property type="entry name" value="Protein tyrosine phosphatase superfamily"/>
    <property type="match status" value="1"/>
</dbReference>
<dbReference type="PROSITE" id="PS50057">
    <property type="entry name" value="FERM_3"/>
    <property type="match status" value="1"/>
</dbReference>
<evidence type="ECO:0000256" key="2">
    <source>
        <dbReference type="ARBA" id="ARBA00009649"/>
    </source>
</evidence>
<dbReference type="Gene3D" id="2.30.29.30">
    <property type="entry name" value="Pleckstrin-homology domain (PH domain)/Phosphotyrosine-binding domain (PTB)"/>
    <property type="match status" value="1"/>
</dbReference>
<feature type="domain" description="PDZ" evidence="12">
    <location>
        <begin position="824"/>
        <end position="896"/>
    </location>
</feature>
<accession>A0A4S2LEN3</accession>
<dbReference type="InterPro" id="IPR019748">
    <property type="entry name" value="FERM_central"/>
</dbReference>
<dbReference type="InterPro" id="IPR000387">
    <property type="entry name" value="Tyr_Pase_dom"/>
</dbReference>
<dbReference type="InterPro" id="IPR029021">
    <property type="entry name" value="Prot-tyrosine_phosphatase-like"/>
</dbReference>
<dbReference type="Proteomes" id="UP000308267">
    <property type="component" value="Unassembled WGS sequence"/>
</dbReference>
<dbReference type="SMART" id="SM00228">
    <property type="entry name" value="PDZ"/>
    <property type="match status" value="1"/>
</dbReference>
<feature type="compositionally biased region" description="Basic and acidic residues" evidence="8">
    <location>
        <begin position="622"/>
        <end position="632"/>
    </location>
</feature>
<dbReference type="EC" id="3.1.3.48" evidence="3"/>
<evidence type="ECO:0000313" key="14">
    <source>
        <dbReference type="Proteomes" id="UP000308267"/>
    </source>
</evidence>
<name>A0A4S2LEN3_OPIFE</name>
<dbReference type="InterPro" id="IPR016130">
    <property type="entry name" value="Tyr_Pase_AS"/>
</dbReference>
<dbReference type="InterPro" id="IPR019749">
    <property type="entry name" value="Band_41_domain"/>
</dbReference>
<dbReference type="PRINTS" id="PR00700">
    <property type="entry name" value="PRTYPHPHTASE"/>
</dbReference>
<dbReference type="Gene3D" id="2.30.42.10">
    <property type="match status" value="1"/>
</dbReference>
<reference evidence="13 14" key="1">
    <citation type="journal article" date="2019" name="BMC Genomics">
        <title>New insights from Opisthorchis felineus genome: update on genomics of the epidemiologically important liver flukes.</title>
        <authorList>
            <person name="Ershov N.I."/>
            <person name="Mordvinov V.A."/>
            <person name="Prokhortchouk E.B."/>
            <person name="Pakharukova M.Y."/>
            <person name="Gunbin K.V."/>
            <person name="Ustyantsev K."/>
            <person name="Genaev M.A."/>
            <person name="Blinov A.G."/>
            <person name="Mazur A."/>
            <person name="Boulygina E."/>
            <person name="Tsygankova S."/>
            <person name="Khrameeva E."/>
            <person name="Chekanov N."/>
            <person name="Fan G."/>
            <person name="Xiao A."/>
            <person name="Zhang H."/>
            <person name="Xu X."/>
            <person name="Yang H."/>
            <person name="Solovyev V."/>
            <person name="Lee S.M."/>
            <person name="Liu X."/>
            <person name="Afonnikov D.A."/>
            <person name="Skryabin K.G."/>
        </authorList>
    </citation>
    <scope>NUCLEOTIDE SEQUENCE [LARGE SCALE GENOMIC DNA]</scope>
    <source>
        <strain evidence="13">AK-0245</strain>
        <tissue evidence="13">Whole organism</tissue>
    </source>
</reference>
<dbReference type="InterPro" id="IPR029071">
    <property type="entry name" value="Ubiquitin-like_domsf"/>
</dbReference>
<dbReference type="SMART" id="SM00295">
    <property type="entry name" value="B41"/>
    <property type="match status" value="1"/>
</dbReference>
<dbReference type="EMBL" id="SJOL01007754">
    <property type="protein sequence ID" value="TGZ61962.1"/>
    <property type="molecule type" value="Genomic_DNA"/>
</dbReference>
<gene>
    <name evidence="13" type="ORF">CRM22_007682</name>
</gene>
<dbReference type="Gene3D" id="1.20.80.10">
    <property type="match status" value="1"/>
</dbReference>
<dbReference type="Pfam" id="PF09379">
    <property type="entry name" value="FERM_N"/>
    <property type="match status" value="1"/>
</dbReference>
<keyword evidence="6" id="KW-0904">Protein phosphatase</keyword>
<dbReference type="SUPFAM" id="SSF54236">
    <property type="entry name" value="Ubiquitin-like"/>
    <property type="match status" value="1"/>
</dbReference>
<dbReference type="InterPro" id="IPR003595">
    <property type="entry name" value="Tyr_Pase_cat"/>
</dbReference>
<proteinExistence type="inferred from homology"/>
<evidence type="ECO:0000259" key="9">
    <source>
        <dbReference type="PROSITE" id="PS50055"/>
    </source>
</evidence>
<dbReference type="PROSITE" id="PS50106">
    <property type="entry name" value="PDZ"/>
    <property type="match status" value="1"/>
</dbReference>
<dbReference type="PANTHER" id="PTHR45706">
    <property type="entry name" value="TYROSINE-PROTEIN PHOSPHATASE"/>
    <property type="match status" value="1"/>
</dbReference>
<dbReference type="CDD" id="cd14473">
    <property type="entry name" value="FERM_B-lobe"/>
    <property type="match status" value="1"/>
</dbReference>
<dbReference type="PRINTS" id="PR00935">
    <property type="entry name" value="BAND41"/>
</dbReference>
<dbReference type="SMART" id="SM01196">
    <property type="entry name" value="FERM_C"/>
    <property type="match status" value="1"/>
</dbReference>
<feature type="compositionally biased region" description="Polar residues" evidence="8">
    <location>
        <begin position="551"/>
        <end position="571"/>
    </location>
</feature>
<dbReference type="Pfam" id="PF09380">
    <property type="entry name" value="FERM_C"/>
    <property type="match status" value="1"/>
</dbReference>
<dbReference type="InterPro" id="IPR011993">
    <property type="entry name" value="PH-like_dom_sf"/>
</dbReference>
<dbReference type="STRING" id="147828.A0A4S2LEN3"/>
<feature type="region of interest" description="Disordered" evidence="8">
    <location>
        <begin position="421"/>
        <end position="821"/>
    </location>
</feature>
<comment type="subcellular location">
    <subcellularLocation>
        <location evidence="1">Cytoplasm</location>
        <location evidence="1">Cytoskeleton</location>
    </subcellularLocation>
</comment>
<dbReference type="GO" id="GO:0005856">
    <property type="term" value="C:cytoskeleton"/>
    <property type="evidence" value="ECO:0007669"/>
    <property type="project" value="UniProtKB-SubCell"/>
</dbReference>
<evidence type="ECO:0000259" key="11">
    <source>
        <dbReference type="PROSITE" id="PS50057"/>
    </source>
</evidence>
<evidence type="ECO:0000256" key="8">
    <source>
        <dbReference type="SAM" id="MobiDB-lite"/>
    </source>
</evidence>
<feature type="domain" description="FERM" evidence="11">
    <location>
        <begin position="24"/>
        <end position="340"/>
    </location>
</feature>
<dbReference type="Pfam" id="PF00595">
    <property type="entry name" value="PDZ"/>
    <property type="match status" value="1"/>
</dbReference>
<feature type="compositionally biased region" description="Low complexity" evidence="8">
    <location>
        <begin position="525"/>
        <end position="540"/>
    </location>
</feature>
<dbReference type="InterPro" id="IPR018979">
    <property type="entry name" value="FERM_N"/>
</dbReference>
<evidence type="ECO:0000259" key="10">
    <source>
        <dbReference type="PROSITE" id="PS50056"/>
    </source>
</evidence>
<evidence type="ECO:0000256" key="4">
    <source>
        <dbReference type="ARBA" id="ARBA00022490"/>
    </source>
</evidence>
<dbReference type="InterPro" id="IPR014352">
    <property type="entry name" value="FERM/acyl-CoA-bd_prot_sf"/>
</dbReference>
<sequence length="1297" mass="142939">MNSGGSYNVAEAEQSQHTFYVDTIVCNVYLLDSTCVALKVDKHCRGQTLLDLTFDYLELLERDFFGLVFNARHSRDETILKWLDPTKLVKKQCSDAAPYTFWFRVKFYVPDPVCLHEEYTRYQFFLQVRKDILEGRLPVPKATASHLAGLVLQAELGDYTADECHPGYTNQFRLLPHQSPEFDSQASEWHRKCSSMVPCTAELEFLNVAGQLERYGVKTNEISDVKDGSKNSLIGVSHAGVIVFRNNASSFQLPWSNILKIRFRNKKFIVHLKSATVNLLSTNGSTSSGTRTPSYSTLVASPTDSSKTGLQQTFQLPSSAEAKEFWQYAVACHAFFRVREPAEVSFNRAPAYGAGGTTAISATAIYSAISRATSGLRRFFSIARRGSIYRTSLGGAAGGVERTLSTVMELRRNSRVFDRGFSRASSRRSTRRSMNLSGSGPSMSHTGGVRTASNLSLDRPPDAHTPNMSTKTYNQLPPGVRTSLVFSTSSKTPDVQPVRGVQASAPRIPPEPVPTVSIPRTLTSAPAPTSRPKKTPSPSAVEAAQLRANLPETSTHVPASRNSYTSATPVTQAERIPRPKPSKTSSPSLNAPRSSQRRSHPSSPSLPAHTGTNSPNSPKNMPDSKSRQKRGADGVQDNAHLSSSDGSDPDHPEFDRDDASRYWNARRANTASRVGRTQTRTRPTPSSIMHESFHGRATQDESRPRPSNAWSGKRQITSTDNYEPETHEVLETATRASSSTRTGGRLTSLHTQHSGSQRRLADLGSSRYKDQSSHAETHNRTHAPGRTSNTAGSTFVRDPLHPGAPAGDGPSNPIEADSTDGLVRIRIRPDSRGRFGFNIRGGIDFGIPIIVSRVGQNTPADLCIPRLYEGDQLIAINGRSVAGYTHTEVVAFLNAAREDTGSVLELLVKPSDYVTDYFNGEANVPDSGDAPPLPPRSSMFSTRQPVAGDRLSVISRRNSVSSSKRASTASYTQTTEPLLLSILDLEHSLADGSILSRFEQLPRRKPGFTTIASRLNENILKNRYRDISPYDQTRVILKQGTGDYINASYVIMDFPKAGFSLNYIAAQGPLPSTYGDFWQMCWEQHVSVVVMLTAVSEKGRVKCHQYWPDLGQALRFPASNSNPISSRSSAGHPTSTELQIQTVQEEVAGDFAFREFTISQLFLTAQRSSTLQNNSNPKTTESRRITQLQYITWPDHGVPNNPTDFISFVERVRDKRGTDPAPVVVHCSAGIGRTGVLITMETAMNLIERGHPLRPLELVQLMRSQRGLLIQTTSQFQFVCEMILKVFQRDQGDQLHS</sequence>
<dbReference type="InterPro" id="IPR036034">
    <property type="entry name" value="PDZ_sf"/>
</dbReference>
<protein>
    <recommendedName>
        <fullName evidence="3">protein-tyrosine-phosphatase</fullName>
        <ecNumber evidence="3">3.1.3.48</ecNumber>
    </recommendedName>
</protein>
<dbReference type="InterPro" id="IPR018980">
    <property type="entry name" value="FERM_PH-like_C"/>
</dbReference>
<feature type="domain" description="Tyrosine-protein phosphatase" evidence="9">
    <location>
        <begin position="994"/>
        <end position="1286"/>
    </location>
</feature>
<evidence type="ECO:0000259" key="12">
    <source>
        <dbReference type="PROSITE" id="PS50106"/>
    </source>
</evidence>
<dbReference type="PROSITE" id="PS50056">
    <property type="entry name" value="TYR_PHOSPHATASE_2"/>
    <property type="match status" value="1"/>
</dbReference>
<evidence type="ECO:0000313" key="13">
    <source>
        <dbReference type="EMBL" id="TGZ61962.1"/>
    </source>
</evidence>
<dbReference type="PANTHER" id="PTHR45706:SF4">
    <property type="entry name" value="TYROSINE-PROTEIN PHOSPHATASE"/>
    <property type="match status" value="1"/>
</dbReference>
<dbReference type="PROSITE" id="PS00383">
    <property type="entry name" value="TYR_PHOSPHATASE_1"/>
    <property type="match status" value="1"/>
</dbReference>
<dbReference type="GO" id="GO:0004725">
    <property type="term" value="F:protein tyrosine phosphatase activity"/>
    <property type="evidence" value="ECO:0007669"/>
    <property type="project" value="UniProtKB-EC"/>
</dbReference>